<dbReference type="EMBL" id="CP002351">
    <property type="protein sequence ID" value="AEH51108.1"/>
    <property type="molecule type" value="Genomic_DNA"/>
</dbReference>
<evidence type="ECO:0000256" key="2">
    <source>
        <dbReference type="ARBA" id="ARBA00004496"/>
    </source>
</evidence>
<dbReference type="NCBIfam" id="TIGR00007">
    <property type="entry name" value="1-(5-phosphoribosyl)-5-[(5-phosphoribosylamino)methylideneamino]imidazole-4-carboxamide isomerase"/>
    <property type="match status" value="1"/>
</dbReference>
<sequence length="236" mass="26411">MVVIPAIDIMDGKCVRLEKGDFSKVEVFQDDPAKQVLMFQELGFEIVHVVDLDAAKTGKLVNFEIIKKIRKETFIKIQYGGGVRSEEVVKKLLDIGVDFVILGTAIFRNQKFVEKVIGDFGADLFVACIDFMDNQVRLSGWQEQSFLTVEEAVEKVKTLGFKRLLYTDISSDGTLSGHDVNLALKMRKLFGGFLISSGGINSDRNIQKLQEVGVDGVVVGKAIYLSKIDLKRWSKR</sequence>
<evidence type="ECO:0000256" key="6">
    <source>
        <dbReference type="ARBA" id="ARBA00022605"/>
    </source>
</evidence>
<dbReference type="eggNOG" id="COG0106">
    <property type="taxonomic scope" value="Bacteria"/>
</dbReference>
<dbReference type="InterPro" id="IPR011060">
    <property type="entry name" value="RibuloseP-bd_barrel"/>
</dbReference>
<dbReference type="KEGG" id="tta:Theth_1028"/>
<dbReference type="CDD" id="cd04732">
    <property type="entry name" value="HisA"/>
    <property type="match status" value="1"/>
</dbReference>
<keyword evidence="6 9" id="KW-0028">Amino-acid biosynthesis</keyword>
<proteinExistence type="inferred from homology"/>
<dbReference type="STRING" id="688269.Theth_1028"/>
<dbReference type="Proteomes" id="UP000006804">
    <property type="component" value="Chromosome"/>
</dbReference>
<dbReference type="InterPro" id="IPR013785">
    <property type="entry name" value="Aldolase_TIM"/>
</dbReference>
<dbReference type="Gene3D" id="3.20.20.70">
    <property type="entry name" value="Aldolase class I"/>
    <property type="match status" value="1"/>
</dbReference>
<evidence type="ECO:0000256" key="8">
    <source>
        <dbReference type="ARBA" id="ARBA00023235"/>
    </source>
</evidence>
<evidence type="ECO:0000256" key="1">
    <source>
        <dbReference type="ARBA" id="ARBA00000901"/>
    </source>
</evidence>
<comment type="catalytic activity">
    <reaction evidence="1 9 11">
        <text>1-(5-phospho-beta-D-ribosyl)-5-[(5-phospho-beta-D-ribosylamino)methylideneamino]imidazole-4-carboxamide = 5-[(5-phospho-1-deoxy-D-ribulos-1-ylimino)methylamino]-1-(5-phospho-beta-D-ribosyl)imidazole-4-carboxamide</text>
        <dbReference type="Rhea" id="RHEA:15469"/>
        <dbReference type="ChEBI" id="CHEBI:58435"/>
        <dbReference type="ChEBI" id="CHEBI:58525"/>
        <dbReference type="EC" id="5.3.1.16"/>
    </reaction>
</comment>
<protein>
    <recommendedName>
        <fullName evidence="9 11">1-(5-phosphoribosyl)-5-[(5-phosphoribosylamino)methylideneamino] imidazole-4-carboxamide isomerase</fullName>
        <ecNumber evidence="9 11">5.3.1.16</ecNumber>
    </recommendedName>
    <alternativeName>
        <fullName evidence="9">Phosphoribosylformimino-5-aminoimidazole carboxamide ribotide isomerase</fullName>
    </alternativeName>
</protein>
<evidence type="ECO:0000256" key="4">
    <source>
        <dbReference type="ARBA" id="ARBA00009667"/>
    </source>
</evidence>
<gene>
    <name evidence="9" type="primary">hisA</name>
    <name evidence="12" type="ORF">Theth_1028</name>
</gene>
<evidence type="ECO:0000256" key="11">
    <source>
        <dbReference type="RuleBase" id="RU003658"/>
    </source>
</evidence>
<evidence type="ECO:0000256" key="3">
    <source>
        <dbReference type="ARBA" id="ARBA00005133"/>
    </source>
</evidence>
<evidence type="ECO:0000256" key="7">
    <source>
        <dbReference type="ARBA" id="ARBA00023102"/>
    </source>
</evidence>
<dbReference type="GO" id="GO:0000105">
    <property type="term" value="P:L-histidine biosynthetic process"/>
    <property type="evidence" value="ECO:0007669"/>
    <property type="project" value="UniProtKB-UniRule"/>
</dbReference>
<comment type="similarity">
    <text evidence="4 9 10">Belongs to the HisA/HisF family.</text>
</comment>
<dbReference type="InterPro" id="IPR006063">
    <property type="entry name" value="HisA_bact_arch"/>
</dbReference>
<dbReference type="GO" id="GO:0000162">
    <property type="term" value="P:L-tryptophan biosynthetic process"/>
    <property type="evidence" value="ECO:0007669"/>
    <property type="project" value="TreeGrafter"/>
</dbReference>
<dbReference type="SUPFAM" id="SSF51366">
    <property type="entry name" value="Ribulose-phoshate binding barrel"/>
    <property type="match status" value="1"/>
</dbReference>
<dbReference type="GO" id="GO:0005737">
    <property type="term" value="C:cytoplasm"/>
    <property type="evidence" value="ECO:0007669"/>
    <property type="project" value="UniProtKB-SubCell"/>
</dbReference>
<dbReference type="PANTHER" id="PTHR43090:SF2">
    <property type="entry name" value="1-(5-PHOSPHORIBOSYL)-5-[(5-PHOSPHORIBOSYLAMINO)METHYLIDENEAMINO] IMIDAZOLE-4-CARBOXAMIDE ISOMERASE"/>
    <property type="match status" value="1"/>
</dbReference>
<dbReference type="FunFam" id="3.20.20.70:FF:000009">
    <property type="entry name" value="1-(5-phosphoribosyl)-5-[(5-phosphoribosylamino)methylideneamino] imidazole-4-carboxamide isomerase"/>
    <property type="match status" value="1"/>
</dbReference>
<dbReference type="OrthoDB" id="9807749at2"/>
<dbReference type="UniPathway" id="UPA00031">
    <property type="reaction ID" value="UER00009"/>
</dbReference>
<name>F7YYS0_9THEM</name>
<dbReference type="HAMAP" id="MF_01014">
    <property type="entry name" value="HisA"/>
    <property type="match status" value="1"/>
</dbReference>
<dbReference type="GO" id="GO:0003949">
    <property type="term" value="F:1-(5-phosphoribosyl)-5-[(5-phosphoribosylamino)methylideneamino]imidazole-4-carboxamide isomerase activity"/>
    <property type="evidence" value="ECO:0007669"/>
    <property type="project" value="UniProtKB-UniRule"/>
</dbReference>
<keyword evidence="5 9" id="KW-0963">Cytoplasm</keyword>
<feature type="active site" description="Proton donor" evidence="9">
    <location>
        <position position="130"/>
    </location>
</feature>
<dbReference type="AlphaFoldDB" id="F7YYS0"/>
<evidence type="ECO:0000256" key="10">
    <source>
        <dbReference type="RuleBase" id="RU003657"/>
    </source>
</evidence>
<keyword evidence="8 9" id="KW-0413">Isomerase</keyword>
<reference evidence="12 13" key="1">
    <citation type="submission" date="2010-11" db="EMBL/GenBank/DDBJ databases">
        <title>The complete genome of Thermotoga thermarum DSM 5069.</title>
        <authorList>
            <consortium name="US DOE Joint Genome Institute (JGI-PGF)"/>
            <person name="Lucas S."/>
            <person name="Copeland A."/>
            <person name="Lapidus A."/>
            <person name="Bruce D."/>
            <person name="Goodwin L."/>
            <person name="Pitluck S."/>
            <person name="Kyrpides N."/>
            <person name="Mavromatis K."/>
            <person name="Ivanova N."/>
            <person name="Zeytun A."/>
            <person name="Brettin T."/>
            <person name="Detter J.C."/>
            <person name="Tapia R."/>
            <person name="Han C."/>
            <person name="Land M."/>
            <person name="Hauser L."/>
            <person name="Markowitz V."/>
            <person name="Cheng J.-F."/>
            <person name="Hugenholtz P."/>
            <person name="Woyke T."/>
            <person name="Wu D."/>
            <person name="Spring S."/>
            <person name="Schroeder M."/>
            <person name="Brambilla E."/>
            <person name="Klenk H.-P."/>
            <person name="Eisen J.A."/>
        </authorList>
    </citation>
    <scope>NUCLEOTIDE SEQUENCE [LARGE SCALE GENOMIC DNA]</scope>
    <source>
        <strain evidence="12 13">DSM 5069</strain>
    </source>
</reference>
<dbReference type="InterPro" id="IPR044524">
    <property type="entry name" value="Isoase_HisA-like"/>
</dbReference>
<accession>F7YYS0</accession>
<dbReference type="InterPro" id="IPR006062">
    <property type="entry name" value="His_biosynth"/>
</dbReference>
<dbReference type="Pfam" id="PF00977">
    <property type="entry name" value="His_biosynth"/>
    <property type="match status" value="1"/>
</dbReference>
<evidence type="ECO:0000313" key="13">
    <source>
        <dbReference type="Proteomes" id="UP000006804"/>
    </source>
</evidence>
<dbReference type="RefSeq" id="WP_013932328.1">
    <property type="nucleotide sequence ID" value="NC_015707.1"/>
</dbReference>
<comment type="subcellular location">
    <subcellularLocation>
        <location evidence="2 9 11">Cytoplasm</location>
    </subcellularLocation>
</comment>
<dbReference type="EC" id="5.3.1.16" evidence="9 11"/>
<dbReference type="PATRIC" id="fig|688269.3.peg.1056"/>
<keyword evidence="13" id="KW-1185">Reference proteome</keyword>
<keyword evidence="7 9" id="KW-0368">Histidine biosynthesis</keyword>
<organism evidence="12 13">
    <name type="scientific">Pseudothermotoga thermarum DSM 5069</name>
    <dbReference type="NCBI Taxonomy" id="688269"/>
    <lineage>
        <taxon>Bacteria</taxon>
        <taxon>Thermotogati</taxon>
        <taxon>Thermotogota</taxon>
        <taxon>Thermotogae</taxon>
        <taxon>Thermotogales</taxon>
        <taxon>Thermotogaceae</taxon>
        <taxon>Pseudothermotoga</taxon>
    </lineage>
</organism>
<evidence type="ECO:0000256" key="9">
    <source>
        <dbReference type="HAMAP-Rule" id="MF_01014"/>
    </source>
</evidence>
<evidence type="ECO:0000313" key="12">
    <source>
        <dbReference type="EMBL" id="AEH51108.1"/>
    </source>
</evidence>
<dbReference type="HOGENOM" id="CLU_048577_1_2_0"/>
<feature type="active site" description="Proton acceptor" evidence="9">
    <location>
        <position position="8"/>
    </location>
</feature>
<dbReference type="InterPro" id="IPR023016">
    <property type="entry name" value="HisA/PriA"/>
</dbReference>
<dbReference type="PANTHER" id="PTHR43090">
    <property type="entry name" value="1-(5-PHOSPHORIBOSYL)-5-[(5-PHOSPHORIBOSYLAMINO)METHYLIDENEAMINO] IMIDAZOLE-4-CARBOXAMIDE ISOMERASE"/>
    <property type="match status" value="1"/>
</dbReference>
<comment type="pathway">
    <text evidence="3 9 11">Amino-acid biosynthesis; L-histidine biosynthesis; L-histidine from 5-phospho-alpha-D-ribose 1-diphosphate: step 4/9.</text>
</comment>
<evidence type="ECO:0000256" key="5">
    <source>
        <dbReference type="ARBA" id="ARBA00022490"/>
    </source>
</evidence>